<accession>A0A853C416</accession>
<protein>
    <submittedName>
        <fullName evidence="2">SAM-dependent methyltransferase</fullName>
    </submittedName>
</protein>
<dbReference type="CDD" id="cd02440">
    <property type="entry name" value="AdoMet_MTases"/>
    <property type="match status" value="1"/>
</dbReference>
<comment type="caution">
    <text evidence="2">The sequence shown here is derived from an EMBL/GenBank/DDBJ whole genome shotgun (WGS) entry which is preliminary data.</text>
</comment>
<dbReference type="GO" id="GO:0008757">
    <property type="term" value="F:S-adenosylmethionine-dependent methyltransferase activity"/>
    <property type="evidence" value="ECO:0007669"/>
    <property type="project" value="InterPro"/>
</dbReference>
<dbReference type="PANTHER" id="PTHR42912">
    <property type="entry name" value="METHYLTRANSFERASE"/>
    <property type="match status" value="1"/>
</dbReference>
<dbReference type="Proteomes" id="UP000530424">
    <property type="component" value="Unassembled WGS sequence"/>
</dbReference>
<gene>
    <name evidence="2" type="ORF">HNR19_001741</name>
</gene>
<keyword evidence="3" id="KW-1185">Reference proteome</keyword>
<dbReference type="Gene3D" id="3.40.50.150">
    <property type="entry name" value="Vaccinia Virus protein VP39"/>
    <property type="match status" value="1"/>
</dbReference>
<dbReference type="GO" id="GO:0032259">
    <property type="term" value="P:methylation"/>
    <property type="evidence" value="ECO:0007669"/>
    <property type="project" value="UniProtKB-KW"/>
</dbReference>
<dbReference type="AlphaFoldDB" id="A0A853C416"/>
<dbReference type="RefSeq" id="WP_179667566.1">
    <property type="nucleotide sequence ID" value="NZ_JACCFP010000001.1"/>
</dbReference>
<name>A0A853C416_9ACTN</name>
<dbReference type="Pfam" id="PF08241">
    <property type="entry name" value="Methyltransf_11"/>
    <property type="match status" value="1"/>
</dbReference>
<keyword evidence="2" id="KW-0808">Transferase</keyword>
<reference evidence="2 3" key="1">
    <citation type="submission" date="2020-07" db="EMBL/GenBank/DDBJ databases">
        <title>Sequencing the genomes of 1000 actinobacteria strains.</title>
        <authorList>
            <person name="Klenk H.-P."/>
        </authorList>
    </citation>
    <scope>NUCLEOTIDE SEQUENCE [LARGE SCALE GENOMIC DNA]</scope>
    <source>
        <strain evidence="2 3">DSM 103833</strain>
    </source>
</reference>
<keyword evidence="2" id="KW-0489">Methyltransferase</keyword>
<proteinExistence type="predicted"/>
<sequence length="232" mass="25906">MDEEEIARSAALERRHWWYAERRALVRRTVGSWPAGRAADVGCGPGGNTTVLRDLGWRVTGVEFTPVGASIAASRGLDVVRGDARRLPFADESLDLVISTDVWEHIDDDEAVARETHRVLRRGGRALIAVPCSMRLWSGHDVALGHVRRYEREELRARITGAGLEVEDLWSWNVLLRPVVRARRRRHTTAESEMEPVHPVLNAGLRAAVAMERVVPLRRLPGVSLVASARKP</sequence>
<evidence type="ECO:0000313" key="3">
    <source>
        <dbReference type="Proteomes" id="UP000530424"/>
    </source>
</evidence>
<dbReference type="InterPro" id="IPR050508">
    <property type="entry name" value="Methyltransf_Superfamily"/>
</dbReference>
<evidence type="ECO:0000313" key="2">
    <source>
        <dbReference type="EMBL" id="NYJ01043.1"/>
    </source>
</evidence>
<evidence type="ECO:0000259" key="1">
    <source>
        <dbReference type="Pfam" id="PF08241"/>
    </source>
</evidence>
<organism evidence="2 3">
    <name type="scientific">Nocardioides thalensis</name>
    <dbReference type="NCBI Taxonomy" id="1914755"/>
    <lineage>
        <taxon>Bacteria</taxon>
        <taxon>Bacillati</taxon>
        <taxon>Actinomycetota</taxon>
        <taxon>Actinomycetes</taxon>
        <taxon>Propionibacteriales</taxon>
        <taxon>Nocardioidaceae</taxon>
        <taxon>Nocardioides</taxon>
    </lineage>
</organism>
<dbReference type="InterPro" id="IPR029063">
    <property type="entry name" value="SAM-dependent_MTases_sf"/>
</dbReference>
<dbReference type="InterPro" id="IPR013216">
    <property type="entry name" value="Methyltransf_11"/>
</dbReference>
<dbReference type="SUPFAM" id="SSF53335">
    <property type="entry name" value="S-adenosyl-L-methionine-dependent methyltransferases"/>
    <property type="match status" value="1"/>
</dbReference>
<dbReference type="EMBL" id="JACCFP010000001">
    <property type="protein sequence ID" value="NYJ01043.1"/>
    <property type="molecule type" value="Genomic_DNA"/>
</dbReference>
<feature type="domain" description="Methyltransferase type 11" evidence="1">
    <location>
        <begin position="40"/>
        <end position="128"/>
    </location>
</feature>